<comment type="similarity">
    <text evidence="1">Belongs to the ABC transporter superfamily.</text>
</comment>
<comment type="caution">
    <text evidence="5">The sequence shown here is derived from an EMBL/GenBank/DDBJ whole genome shotgun (WGS) entry which is preliminary data.</text>
</comment>
<dbReference type="Pfam" id="PF00005">
    <property type="entry name" value="ABC_tran"/>
    <property type="match status" value="1"/>
</dbReference>
<sequence length="228" mass="24914">MSRLRRADAMSLLELHQVSYRYGRSPVLRDFDMTLDVGDRCLMLGPSGSGKSTLINLVCGFLKPDSGTIDIAGQRISEGSEAARDAVRRRHISVVFQSLRLVSALDIKANLSLAARLARREVTPRDIHALLEEMGIAGKAHAKPYMLSQGEAQRAALARALVVKPDLLIADEPTSALDARNAETVARLLLDLSHTHGTTLLVATHDERLRSHFSQVIDLHAGVVEQIV</sequence>
<evidence type="ECO:0000313" key="6">
    <source>
        <dbReference type="Proteomes" id="UP000438476"/>
    </source>
</evidence>
<dbReference type="SMART" id="SM00382">
    <property type="entry name" value="AAA"/>
    <property type="match status" value="1"/>
</dbReference>
<keyword evidence="6" id="KW-1185">Reference proteome</keyword>
<dbReference type="PANTHER" id="PTHR24220">
    <property type="entry name" value="IMPORT ATP-BINDING PROTEIN"/>
    <property type="match status" value="1"/>
</dbReference>
<dbReference type="SUPFAM" id="SSF52540">
    <property type="entry name" value="P-loop containing nucleoside triphosphate hydrolases"/>
    <property type="match status" value="1"/>
</dbReference>
<reference evidence="5 6" key="1">
    <citation type="submission" date="2019-12" db="EMBL/GenBank/DDBJ databases">
        <title>Genomic-based taxomic classification of the family Erythrobacteraceae.</title>
        <authorList>
            <person name="Xu L."/>
        </authorList>
    </citation>
    <scope>NUCLEOTIDE SEQUENCE [LARGE SCALE GENOMIC DNA]</scope>
    <source>
        <strain evidence="5 6">LMG 29518</strain>
    </source>
</reference>
<dbReference type="GO" id="GO:0044874">
    <property type="term" value="P:lipoprotein localization to outer membrane"/>
    <property type="evidence" value="ECO:0007669"/>
    <property type="project" value="TreeGrafter"/>
</dbReference>
<name>A0A6I4T4I5_9SPHN</name>
<dbReference type="GO" id="GO:0005886">
    <property type="term" value="C:plasma membrane"/>
    <property type="evidence" value="ECO:0007669"/>
    <property type="project" value="TreeGrafter"/>
</dbReference>
<organism evidence="5 6">
    <name type="scientific">Altericroceibacterium endophyticum</name>
    <dbReference type="NCBI Taxonomy" id="1808508"/>
    <lineage>
        <taxon>Bacteria</taxon>
        <taxon>Pseudomonadati</taxon>
        <taxon>Pseudomonadota</taxon>
        <taxon>Alphaproteobacteria</taxon>
        <taxon>Sphingomonadales</taxon>
        <taxon>Erythrobacteraceae</taxon>
        <taxon>Altericroceibacterium</taxon>
    </lineage>
</organism>
<dbReference type="Proteomes" id="UP000438476">
    <property type="component" value="Unassembled WGS sequence"/>
</dbReference>
<keyword evidence="3 5" id="KW-0067">ATP-binding</keyword>
<dbReference type="Gene3D" id="3.40.50.300">
    <property type="entry name" value="P-loop containing nucleotide triphosphate hydrolases"/>
    <property type="match status" value="1"/>
</dbReference>
<dbReference type="InterPro" id="IPR003593">
    <property type="entry name" value="AAA+_ATPase"/>
</dbReference>
<dbReference type="InterPro" id="IPR027417">
    <property type="entry name" value="P-loop_NTPase"/>
</dbReference>
<evidence type="ECO:0000256" key="3">
    <source>
        <dbReference type="ARBA" id="ARBA00022840"/>
    </source>
</evidence>
<dbReference type="EMBL" id="WTYT01000004">
    <property type="protein sequence ID" value="MXO66204.1"/>
    <property type="molecule type" value="Genomic_DNA"/>
</dbReference>
<dbReference type="GO" id="GO:0089705">
    <property type="term" value="P:protein localization to outer membrane"/>
    <property type="evidence" value="ECO:0007669"/>
    <property type="project" value="TreeGrafter"/>
</dbReference>
<dbReference type="InterPro" id="IPR017871">
    <property type="entry name" value="ABC_transporter-like_CS"/>
</dbReference>
<dbReference type="PANTHER" id="PTHR24220:SF689">
    <property type="entry name" value="LIPOPROTEIN-RELEASING SYSTEM ATP-BINDING PROTEIN LOLD"/>
    <property type="match status" value="1"/>
</dbReference>
<dbReference type="GO" id="GO:0005524">
    <property type="term" value="F:ATP binding"/>
    <property type="evidence" value="ECO:0007669"/>
    <property type="project" value="UniProtKB-KW"/>
</dbReference>
<accession>A0A6I4T4I5</accession>
<evidence type="ECO:0000256" key="2">
    <source>
        <dbReference type="ARBA" id="ARBA00022741"/>
    </source>
</evidence>
<dbReference type="OrthoDB" id="7627620at2"/>
<evidence type="ECO:0000313" key="5">
    <source>
        <dbReference type="EMBL" id="MXO66204.1"/>
    </source>
</evidence>
<dbReference type="InterPro" id="IPR015854">
    <property type="entry name" value="ABC_transpr_LolD-like"/>
</dbReference>
<proteinExistence type="inferred from homology"/>
<dbReference type="GO" id="GO:0022857">
    <property type="term" value="F:transmembrane transporter activity"/>
    <property type="evidence" value="ECO:0007669"/>
    <property type="project" value="TreeGrafter"/>
</dbReference>
<evidence type="ECO:0000256" key="1">
    <source>
        <dbReference type="ARBA" id="ARBA00005417"/>
    </source>
</evidence>
<keyword evidence="2" id="KW-0547">Nucleotide-binding</keyword>
<dbReference type="GO" id="GO:0016887">
    <property type="term" value="F:ATP hydrolysis activity"/>
    <property type="evidence" value="ECO:0007669"/>
    <property type="project" value="InterPro"/>
</dbReference>
<dbReference type="PROSITE" id="PS00211">
    <property type="entry name" value="ABC_TRANSPORTER_1"/>
    <property type="match status" value="1"/>
</dbReference>
<dbReference type="AlphaFoldDB" id="A0A6I4T4I5"/>
<evidence type="ECO:0000259" key="4">
    <source>
        <dbReference type="PROSITE" id="PS50893"/>
    </source>
</evidence>
<gene>
    <name evidence="5" type="ORF">GRI91_10590</name>
</gene>
<dbReference type="PROSITE" id="PS50893">
    <property type="entry name" value="ABC_TRANSPORTER_2"/>
    <property type="match status" value="1"/>
</dbReference>
<protein>
    <submittedName>
        <fullName evidence="5">ATP-binding cassette domain-containing protein</fullName>
    </submittedName>
</protein>
<dbReference type="InterPro" id="IPR003439">
    <property type="entry name" value="ABC_transporter-like_ATP-bd"/>
</dbReference>
<feature type="domain" description="ABC transporter" evidence="4">
    <location>
        <begin position="13"/>
        <end position="227"/>
    </location>
</feature>